<dbReference type="EMBL" id="AXCJ01000009">
    <property type="protein sequence ID" value="ETO91049.1"/>
    <property type="molecule type" value="Genomic_DNA"/>
</dbReference>
<accession>W2UYN6</accession>
<dbReference type="AlphaFoldDB" id="W2UYN6"/>
<evidence type="ECO:0000256" key="1">
    <source>
        <dbReference type="ARBA" id="ARBA00001968"/>
    </source>
</evidence>
<keyword evidence="2" id="KW-0479">Metal-binding</keyword>
<keyword evidence="5" id="KW-1185">Reference proteome</keyword>
<feature type="domain" description="DDE Tnp4" evidence="3">
    <location>
        <begin position="4"/>
        <end position="84"/>
    </location>
</feature>
<evidence type="ECO:0000313" key="4">
    <source>
        <dbReference type="EMBL" id="ETO91049.1"/>
    </source>
</evidence>
<sequence>MLIIDATEQAIERPKKKQKTYYSEKKKSHTIKTEIRVNDKGRIVQISKSYPGSVHDFKIFKQQEFPPSESKALVDSGYQGIDKYHKRSLLQQKIIIPCLQKLVLRLNMLFVILRL</sequence>
<dbReference type="Pfam" id="PF13359">
    <property type="entry name" value="DDE_Tnp_4"/>
    <property type="match status" value="1"/>
</dbReference>
<dbReference type="InterPro" id="IPR027806">
    <property type="entry name" value="HARBI1_dom"/>
</dbReference>
<dbReference type="GO" id="GO:0046872">
    <property type="term" value="F:metal ion binding"/>
    <property type="evidence" value="ECO:0007669"/>
    <property type="project" value="UniProtKB-KW"/>
</dbReference>
<comment type="caution">
    <text evidence="4">The sequence shown here is derived from an EMBL/GenBank/DDBJ whole genome shotgun (WGS) entry which is preliminary data.</text>
</comment>
<reference evidence="4 5" key="1">
    <citation type="journal article" date="2013" name="PLoS ONE">
        <title>Bacterial endosymbiosis in a chordate host: long-term co-evolution and conservation of secondary metabolism.</title>
        <authorList>
            <person name="Kwan J.C."/>
            <person name="Schmidt E.W."/>
        </authorList>
    </citation>
    <scope>NUCLEOTIDE SEQUENCE [LARGE SCALE GENOMIC DNA]</scope>
    <source>
        <strain evidence="5">L6</strain>
    </source>
</reference>
<name>W2UYN6_9RICK</name>
<evidence type="ECO:0000313" key="5">
    <source>
        <dbReference type="Proteomes" id="UP000018951"/>
    </source>
</evidence>
<evidence type="ECO:0000259" key="3">
    <source>
        <dbReference type="Pfam" id="PF13359"/>
    </source>
</evidence>
<comment type="cofactor">
    <cofactor evidence="1">
        <name>a divalent metal cation</name>
        <dbReference type="ChEBI" id="CHEBI:60240"/>
    </cofactor>
</comment>
<dbReference type="Proteomes" id="UP000018951">
    <property type="component" value="Unassembled WGS sequence"/>
</dbReference>
<evidence type="ECO:0000256" key="2">
    <source>
        <dbReference type="ARBA" id="ARBA00022723"/>
    </source>
</evidence>
<proteinExistence type="predicted"/>
<protein>
    <recommendedName>
        <fullName evidence="3">DDE Tnp4 domain-containing protein</fullName>
    </recommendedName>
</protein>
<dbReference type="STRING" id="1401685.P857_124"/>
<organism evidence="4 5">
    <name type="scientific">Candidatus Xenolissoclinum pacificiensis L6</name>
    <dbReference type="NCBI Taxonomy" id="1401685"/>
    <lineage>
        <taxon>Bacteria</taxon>
        <taxon>Pseudomonadati</taxon>
        <taxon>Pseudomonadota</taxon>
        <taxon>Alphaproteobacteria</taxon>
        <taxon>Rickettsiales</taxon>
        <taxon>Anaplasmataceae</taxon>
        <taxon>Candidatus Xenolissoclinum</taxon>
    </lineage>
</organism>
<gene>
    <name evidence="4" type="ORF">P857_124</name>
</gene>